<reference evidence="1 2" key="1">
    <citation type="submission" date="2018-10" db="EMBL/GenBank/DDBJ databases">
        <title>Genome assembly for a Yunnan-Guizhou Plateau 3E fish, Anabarilius grahami (Regan), and its evolutionary and genetic applications.</title>
        <authorList>
            <person name="Jiang W."/>
        </authorList>
    </citation>
    <scope>NUCLEOTIDE SEQUENCE [LARGE SCALE GENOMIC DNA]</scope>
    <source>
        <strain evidence="1">AG-KIZ</strain>
        <tissue evidence="1">Muscle</tissue>
    </source>
</reference>
<evidence type="ECO:0000313" key="2">
    <source>
        <dbReference type="Proteomes" id="UP000281406"/>
    </source>
</evidence>
<name>A0A3N0Z8A7_ANAGA</name>
<proteinExistence type="predicted"/>
<dbReference type="AlphaFoldDB" id="A0A3N0Z8A7"/>
<evidence type="ECO:0000313" key="1">
    <source>
        <dbReference type="EMBL" id="ROL54679.1"/>
    </source>
</evidence>
<protein>
    <submittedName>
        <fullName evidence="1">Uncharacterized protein</fullName>
    </submittedName>
</protein>
<dbReference type="Proteomes" id="UP000281406">
    <property type="component" value="Unassembled WGS sequence"/>
</dbReference>
<accession>A0A3N0Z8A7</accession>
<organism evidence="1 2">
    <name type="scientific">Anabarilius grahami</name>
    <name type="common">Kanglang fish</name>
    <name type="synonym">Barilius grahami</name>
    <dbReference type="NCBI Taxonomy" id="495550"/>
    <lineage>
        <taxon>Eukaryota</taxon>
        <taxon>Metazoa</taxon>
        <taxon>Chordata</taxon>
        <taxon>Craniata</taxon>
        <taxon>Vertebrata</taxon>
        <taxon>Euteleostomi</taxon>
        <taxon>Actinopterygii</taxon>
        <taxon>Neopterygii</taxon>
        <taxon>Teleostei</taxon>
        <taxon>Ostariophysi</taxon>
        <taxon>Cypriniformes</taxon>
        <taxon>Xenocyprididae</taxon>
        <taxon>Xenocypridinae</taxon>
        <taxon>Xenocypridinae incertae sedis</taxon>
        <taxon>Anabarilius</taxon>
    </lineage>
</organism>
<sequence length="88" mass="9430">MIAAPSDDTAEAQMIQRSFARDLLCTDICREHCVHAVCVMSFPSVKQGPLLDTEGHSQTLDSASPVRPFNIVMCGSVYGIMSIGTGNV</sequence>
<dbReference type="EMBL" id="RJVU01006538">
    <property type="protein sequence ID" value="ROL54679.1"/>
    <property type="molecule type" value="Genomic_DNA"/>
</dbReference>
<comment type="caution">
    <text evidence="1">The sequence shown here is derived from an EMBL/GenBank/DDBJ whole genome shotgun (WGS) entry which is preliminary data.</text>
</comment>
<gene>
    <name evidence="1" type="ORF">DPX16_1565</name>
</gene>
<keyword evidence="2" id="KW-1185">Reference proteome</keyword>